<organism evidence="4">
    <name type="scientific">Hammondia hammondi</name>
    <name type="common">Parasitic protozoan</name>
    <dbReference type="NCBI Taxonomy" id="99158"/>
    <lineage>
        <taxon>Eukaryota</taxon>
        <taxon>Sar</taxon>
        <taxon>Alveolata</taxon>
        <taxon>Apicomplexa</taxon>
        <taxon>Conoidasida</taxon>
        <taxon>Coccidia</taxon>
        <taxon>Eucoccidiorida</taxon>
        <taxon>Eimeriorina</taxon>
        <taxon>Sarcocystidae</taxon>
        <taxon>Hammondia</taxon>
    </lineage>
</organism>
<dbReference type="GO" id="GO:0005524">
    <property type="term" value="F:ATP binding"/>
    <property type="evidence" value="ECO:0007669"/>
    <property type="project" value="InterPro"/>
</dbReference>
<dbReference type="SMART" id="SM00220">
    <property type="entry name" value="S_TKc"/>
    <property type="match status" value="1"/>
</dbReference>
<dbReference type="AlphaFoldDB" id="A0A097IYR4"/>
<sequence length="553" mass="61340">MATRLARVTTWLVLFFTCLTWRAWAVQLSPSNPRTNELTSGTPNVTPGDTATEPGAADNSDFPQAVVEDVADISGGTVPRAPASSASTSASAGVFNRLVSRFRRGRGTTRGAGVAEETQQGQRPSLRERLAQHFRRLRGLFGRLTPRWLSSLGRRIRTWRNARRRQPLDPSFHGVEAGDLYMSDLLKNEEERFEFYRKEAMEEHAGMVQAVTATVWPQNAETTMDSLLSQGERKLKLVEPRRIGDRSVVCLVRDVEHLEYFALKIFTMGAENSRSELERLHEATFASAMLLGERPEEARDKRGLLLPHDAVAVQSQPPFEELSPGQSSYSVANYFLLMPTASVDLEFLLKILDTVYIFRGEEGSLAPLILTVQLIRLAANLQSKGLVHGRFTPDNLFLMPYGRLMLGDASALRKVGTRGPASSVPVTYAPREFFSNENTATFTHALGAWQLGLGIYRIWCLVLPFGLVTPGITGSWKRPSLGVPGSDTVSFYPCSPPPDSVRTLIRRFLNFDRRRRLLPLEAMETPEFLQLQNEISSSLAARQPTAAPGVAPG</sequence>
<feature type="region of interest" description="Disordered" evidence="1">
    <location>
        <begin position="31"/>
        <end position="60"/>
    </location>
</feature>
<feature type="chain" id="PRO_5001936015" evidence="2">
    <location>
        <begin position="26"/>
        <end position="553"/>
    </location>
</feature>
<dbReference type="InterPro" id="IPR011009">
    <property type="entry name" value="Kinase-like_dom_sf"/>
</dbReference>
<evidence type="ECO:0000256" key="2">
    <source>
        <dbReference type="SAM" id="SignalP"/>
    </source>
</evidence>
<keyword evidence="2" id="KW-0732">Signal</keyword>
<dbReference type="PIRSF" id="PIRSF022995">
    <property type="entry name" value="Rhoptry_ROP2"/>
    <property type="match status" value="1"/>
</dbReference>
<feature type="signal peptide" evidence="2">
    <location>
        <begin position="1"/>
        <end position="25"/>
    </location>
</feature>
<dbReference type="Pfam" id="PF14531">
    <property type="entry name" value="Kinase-like"/>
    <property type="match status" value="1"/>
</dbReference>
<dbReference type="InterPro" id="IPR000719">
    <property type="entry name" value="Prot_kinase_dom"/>
</dbReference>
<reference evidence="4" key="1">
    <citation type="journal article" date="2013" name="Proc. Natl. Acad. Sci. U.S.A.">
        <title>Hammondia hammondi, an avirulent relative of Toxoplasma gondii, has functional orthologs of known T. gondii virulence genes.</title>
        <authorList>
            <person name="Walzer K.A."/>
            <person name="Adomako-Ankomah Y."/>
            <person name="Dam R.A."/>
            <person name="Herrmann D.C."/>
            <person name="Schares G."/>
            <person name="Dubey J.P."/>
            <person name="Boyle J.P."/>
        </authorList>
    </citation>
    <scope>NUCLEOTIDE SEQUENCE</scope>
    <source>
        <strain evidence="4">HhCatGer041</strain>
    </source>
</reference>
<reference evidence="4" key="2">
    <citation type="submission" date="2014-09" db="EMBL/GenBank/DDBJ databases">
        <authorList>
            <person name="Walzer K.A."/>
            <person name="Boyle J.P."/>
        </authorList>
    </citation>
    <scope>NUCLEOTIDE SEQUENCE</scope>
    <source>
        <strain evidence="4">HhCatGer041</strain>
    </source>
</reference>
<dbReference type="VEuPathDB" id="ToxoDB:HHA_308096"/>
<gene>
    <name evidence="4" type="primary">ROP5</name>
</gene>
<feature type="domain" description="Protein kinase" evidence="3">
    <location>
        <begin position="235"/>
        <end position="529"/>
    </location>
</feature>
<evidence type="ECO:0000313" key="4">
    <source>
        <dbReference type="EMBL" id="AIT72052.1"/>
    </source>
</evidence>
<name>A0A097IYR4_HAMHA</name>
<dbReference type="GO" id="GO:0004672">
    <property type="term" value="F:protein kinase activity"/>
    <property type="evidence" value="ECO:0007669"/>
    <property type="project" value="InterPro"/>
</dbReference>
<dbReference type="SUPFAM" id="SSF56112">
    <property type="entry name" value="Protein kinase-like (PK-like)"/>
    <property type="match status" value="1"/>
</dbReference>
<protein>
    <submittedName>
        <fullName evidence="4">Rhoptry protein 5</fullName>
    </submittedName>
</protein>
<dbReference type="InterPro" id="IPR027916">
    <property type="entry name" value="Kinase-like_dom_ROP"/>
</dbReference>
<accession>A0A097IYR4</accession>
<dbReference type="Gene3D" id="3.30.200.20">
    <property type="entry name" value="Phosphorylase Kinase, domain 1"/>
    <property type="match status" value="1"/>
</dbReference>
<feature type="region of interest" description="Disordered" evidence="1">
    <location>
        <begin position="106"/>
        <end position="125"/>
    </location>
</feature>
<dbReference type="InterPro" id="IPR016815">
    <property type="entry name" value="ROP4/5"/>
</dbReference>
<dbReference type="EMBL" id="KM676006">
    <property type="protein sequence ID" value="AIT72052.1"/>
    <property type="molecule type" value="Genomic_DNA"/>
</dbReference>
<dbReference type="PROSITE" id="PS50011">
    <property type="entry name" value="PROTEIN_KINASE_DOM"/>
    <property type="match status" value="1"/>
</dbReference>
<feature type="non-terminal residue" evidence="4">
    <location>
        <position position="553"/>
    </location>
</feature>
<evidence type="ECO:0000256" key="1">
    <source>
        <dbReference type="SAM" id="MobiDB-lite"/>
    </source>
</evidence>
<feature type="compositionally biased region" description="Polar residues" evidence="1">
    <location>
        <begin position="31"/>
        <end position="49"/>
    </location>
</feature>
<dbReference type="Gene3D" id="1.10.510.10">
    <property type="entry name" value="Transferase(Phosphotransferase) domain 1"/>
    <property type="match status" value="1"/>
</dbReference>
<proteinExistence type="predicted"/>
<evidence type="ECO:0000259" key="3">
    <source>
        <dbReference type="PROSITE" id="PS50011"/>
    </source>
</evidence>